<keyword evidence="2" id="KW-1185">Reference proteome</keyword>
<protein>
    <submittedName>
        <fullName evidence="1">HAD-superfamily hydrolase, subfamily IA, variant 3</fullName>
    </submittedName>
</protein>
<dbReference type="SUPFAM" id="SSF56784">
    <property type="entry name" value="HAD-like"/>
    <property type="match status" value="1"/>
</dbReference>
<dbReference type="PANTHER" id="PTHR43611:SF3">
    <property type="entry name" value="FLAVIN MONONUCLEOTIDE HYDROLASE 1, CHLOROPLATIC"/>
    <property type="match status" value="1"/>
</dbReference>
<dbReference type="InterPro" id="IPR036412">
    <property type="entry name" value="HAD-like_sf"/>
</dbReference>
<keyword evidence="1" id="KW-0378">Hydrolase</keyword>
<dbReference type="GO" id="GO:0016787">
    <property type="term" value="F:hydrolase activity"/>
    <property type="evidence" value="ECO:0007669"/>
    <property type="project" value="UniProtKB-KW"/>
</dbReference>
<dbReference type="OrthoDB" id="9807742at2"/>
<dbReference type="SFLD" id="SFLDS00003">
    <property type="entry name" value="Haloacid_Dehalogenase"/>
    <property type="match status" value="1"/>
</dbReference>
<dbReference type="SFLD" id="SFLDG01129">
    <property type="entry name" value="C1.5:_HAD__Beta-PGM__Phosphata"/>
    <property type="match status" value="1"/>
</dbReference>
<dbReference type="InterPro" id="IPR006439">
    <property type="entry name" value="HAD-SF_hydro_IA"/>
</dbReference>
<gene>
    <name evidence="1" type="ORF">X907_2712</name>
</gene>
<dbReference type="Gene3D" id="3.40.50.1000">
    <property type="entry name" value="HAD superfamily/HAD-like"/>
    <property type="match status" value="1"/>
</dbReference>
<dbReference type="RefSeq" id="WP_127568819.1">
    <property type="nucleotide sequence ID" value="NZ_BMFB01000004.1"/>
</dbReference>
<dbReference type="InterPro" id="IPR023214">
    <property type="entry name" value="HAD_sf"/>
</dbReference>
<evidence type="ECO:0000313" key="2">
    <source>
        <dbReference type="Proteomes" id="UP000286954"/>
    </source>
</evidence>
<organism evidence="1 2">
    <name type="scientific">Glycocaulis alkaliphilus</name>
    <dbReference type="NCBI Taxonomy" id="1434191"/>
    <lineage>
        <taxon>Bacteria</taxon>
        <taxon>Pseudomonadati</taxon>
        <taxon>Pseudomonadota</taxon>
        <taxon>Alphaproteobacteria</taxon>
        <taxon>Maricaulales</taxon>
        <taxon>Maricaulaceae</taxon>
        <taxon>Glycocaulis</taxon>
    </lineage>
</organism>
<dbReference type="PRINTS" id="PR00413">
    <property type="entry name" value="HADHALOGNASE"/>
</dbReference>
<dbReference type="Proteomes" id="UP000286954">
    <property type="component" value="Chromosome"/>
</dbReference>
<dbReference type="KEGG" id="gak:X907_2712"/>
<dbReference type="NCBIfam" id="TIGR01509">
    <property type="entry name" value="HAD-SF-IA-v3"/>
    <property type="match status" value="1"/>
</dbReference>
<sequence length="211" mass="23279">MAVRAILWDLGRTLADWDPDYLYRRLIPDAAERRDFLTSVCTMEWHEAHDRGVSMAANCEALIANHPDKAALIHAWDTGWNAMFNGYVEGMEGVVDALHTRSVPQYALSNMPAEKWPDVLALYPAFSLFETAIISGQEGLVKPDPAIYALAASRIGTPPHETLFIDDRLDNIEAGARAGFAVHHFTSAPRLKGELDRLGLLPLEGASPAQM</sequence>
<dbReference type="CDD" id="cd02603">
    <property type="entry name" value="HAD_sEH-N_like"/>
    <property type="match status" value="1"/>
</dbReference>
<proteinExistence type="predicted"/>
<name>A0A3T0ED38_9PROT</name>
<dbReference type="Pfam" id="PF00702">
    <property type="entry name" value="Hydrolase"/>
    <property type="match status" value="1"/>
</dbReference>
<dbReference type="Gene3D" id="1.10.150.240">
    <property type="entry name" value="Putative phosphatase, domain 2"/>
    <property type="match status" value="1"/>
</dbReference>
<dbReference type="EMBL" id="CP018911">
    <property type="protein sequence ID" value="AZU05222.1"/>
    <property type="molecule type" value="Genomic_DNA"/>
</dbReference>
<accession>A0A3T0ED38</accession>
<dbReference type="PANTHER" id="PTHR43611">
    <property type="entry name" value="ALPHA-D-GLUCOSE 1-PHOSPHATE PHOSPHATASE"/>
    <property type="match status" value="1"/>
</dbReference>
<dbReference type="AlphaFoldDB" id="A0A3T0ED38"/>
<reference evidence="1 2" key="1">
    <citation type="submission" date="2016-12" db="EMBL/GenBank/DDBJ databases">
        <title>The genome of dimorphic prosthecate Glycocaulis alkaliphilus 6b-8t, isolated from crude oil dictates its adaptability in petroleum environments.</title>
        <authorList>
            <person name="Wu X.-L."/>
            <person name="Geng S."/>
        </authorList>
    </citation>
    <scope>NUCLEOTIDE SEQUENCE [LARGE SCALE GENOMIC DNA]</scope>
    <source>
        <strain evidence="1 2">6B-8</strain>
    </source>
</reference>
<evidence type="ECO:0000313" key="1">
    <source>
        <dbReference type="EMBL" id="AZU05222.1"/>
    </source>
</evidence>
<dbReference type="InterPro" id="IPR023198">
    <property type="entry name" value="PGP-like_dom2"/>
</dbReference>